<feature type="transmembrane region" description="Helical" evidence="1">
    <location>
        <begin position="20"/>
        <end position="46"/>
    </location>
</feature>
<dbReference type="InterPro" id="IPR002823">
    <property type="entry name" value="DUF112_TM"/>
</dbReference>
<dbReference type="EMBL" id="CP034413">
    <property type="protein sequence ID" value="QCI59713.1"/>
    <property type="molecule type" value="Genomic_DNA"/>
</dbReference>
<feature type="transmembrane region" description="Helical" evidence="1">
    <location>
        <begin position="412"/>
        <end position="440"/>
    </location>
</feature>
<feature type="transmembrane region" description="Helical" evidence="1">
    <location>
        <begin position="144"/>
        <end position="176"/>
    </location>
</feature>
<keyword evidence="4" id="KW-1185">Reference proteome</keyword>
<feature type="transmembrane region" description="Helical" evidence="1">
    <location>
        <begin position="460"/>
        <end position="486"/>
    </location>
</feature>
<gene>
    <name evidence="3" type="ORF">EIO64_11200</name>
</gene>
<feature type="transmembrane region" description="Helical" evidence="1">
    <location>
        <begin position="106"/>
        <end position="132"/>
    </location>
</feature>
<name>A0A4D7AQ63_9FIRM</name>
<dbReference type="Proteomes" id="UP000298642">
    <property type="component" value="Chromosome"/>
</dbReference>
<dbReference type="Pfam" id="PF01970">
    <property type="entry name" value="TctA"/>
    <property type="match status" value="1"/>
</dbReference>
<dbReference type="PANTHER" id="PTHR35342">
    <property type="entry name" value="TRICARBOXYLIC TRANSPORT PROTEIN"/>
    <property type="match status" value="1"/>
</dbReference>
<sequence length="500" mass="52765">MDAFLQAAALVFTPTSLIYMFLGVFFGILCGAMPGLSAVMAVSILLPFTFSLDQAGIMMLLGTFCGAIYGGSITAILINTPGTANSAATCLDGYPMATKLGQPGRALSISTMASTFGGLFSACALLFTAPLLSKIALNFGVPEMFALGVFGLSIVTAVSSHSIIKGLIGAILGLLLGTVGIDATSATMRFTFGTTYLIGGVQFVALLIGLFAFSQCLVTAEESMKEYKREKRKKLDQILPSKSDIKRTSPTILMCSIIGTIIGAIPGTGGDIASWIGYNESKRWSKHPEEFGHGAPEGIAAPEAANNAVSGGAMIPLLTLGIPGDSVTAIMLGALMMQGITPGPLLFSTQTVDVYSIIISLFMANVFMCLLGYGAIRIFSKISLVPMKWLNPIVFVFCVVGTYAINNNIYDVFLMIGAGIVGYFLIKLDFCMPPIILGLILGGTVEENLRRTLVLSDGSFSIFLSHPIALVLLAIAAISLLSPIFLNLWKKRSTNKQSGN</sequence>
<organism evidence="3 4">
    <name type="scientific">Dysosmobacter welbionis</name>
    <dbReference type="NCBI Taxonomy" id="2093857"/>
    <lineage>
        <taxon>Bacteria</taxon>
        <taxon>Bacillati</taxon>
        <taxon>Bacillota</taxon>
        <taxon>Clostridia</taxon>
        <taxon>Eubacteriales</taxon>
        <taxon>Oscillospiraceae</taxon>
        <taxon>Dysosmobacter</taxon>
    </lineage>
</organism>
<accession>A0A4D7AQ63</accession>
<evidence type="ECO:0000313" key="3">
    <source>
        <dbReference type="EMBL" id="QCI59713.1"/>
    </source>
</evidence>
<proteinExistence type="predicted"/>
<feature type="transmembrane region" description="Helical" evidence="1">
    <location>
        <begin position="354"/>
        <end position="376"/>
    </location>
</feature>
<dbReference type="AlphaFoldDB" id="A0A4D7AQ63"/>
<feature type="transmembrane region" description="Helical" evidence="1">
    <location>
        <begin position="196"/>
        <end position="220"/>
    </location>
</feature>
<keyword evidence="1" id="KW-0472">Membrane</keyword>
<evidence type="ECO:0000313" key="4">
    <source>
        <dbReference type="Proteomes" id="UP000298642"/>
    </source>
</evidence>
<keyword evidence="1" id="KW-1133">Transmembrane helix</keyword>
<feature type="transmembrane region" description="Helical" evidence="1">
    <location>
        <begin position="388"/>
        <end position="405"/>
    </location>
</feature>
<feature type="transmembrane region" description="Helical" evidence="1">
    <location>
        <begin position="58"/>
        <end position="78"/>
    </location>
</feature>
<protein>
    <submittedName>
        <fullName evidence="3">Tripartite tricarboxylate transporter permease</fullName>
    </submittedName>
</protein>
<evidence type="ECO:0000259" key="2">
    <source>
        <dbReference type="Pfam" id="PF01970"/>
    </source>
</evidence>
<feature type="transmembrane region" description="Helical" evidence="1">
    <location>
        <begin position="327"/>
        <end position="347"/>
    </location>
</feature>
<dbReference type="KEGG" id="obj:EIO64_11200"/>
<dbReference type="GeneID" id="89520424"/>
<feature type="transmembrane region" description="Helical" evidence="1">
    <location>
        <begin position="252"/>
        <end position="278"/>
    </location>
</feature>
<keyword evidence="1" id="KW-0812">Transmembrane</keyword>
<feature type="domain" description="DUF112" evidence="2">
    <location>
        <begin position="17"/>
        <end position="437"/>
    </location>
</feature>
<dbReference type="RefSeq" id="WP_136891361.1">
    <property type="nucleotide sequence ID" value="NZ_CP034413.3"/>
</dbReference>
<evidence type="ECO:0000256" key="1">
    <source>
        <dbReference type="SAM" id="Phobius"/>
    </source>
</evidence>
<dbReference type="PANTHER" id="PTHR35342:SF5">
    <property type="entry name" value="TRICARBOXYLIC TRANSPORT PROTEIN"/>
    <property type="match status" value="1"/>
</dbReference>
<reference evidence="4" key="1">
    <citation type="submission" date="2018-12" db="EMBL/GenBank/DDBJ databases">
        <title>Dusodibacter welbiota gen. nov., sp. nov., isolated from human faeces and emended description of the Oscillibacter genus.</title>
        <authorList>
            <person name="Le Roy T."/>
            <person name="Van der Smissen P."/>
            <person name="Delzenne N."/>
            <person name="Muccioli G."/>
            <person name="Collet J.F."/>
            <person name="Cani P.D."/>
        </authorList>
    </citation>
    <scope>NUCLEOTIDE SEQUENCE [LARGE SCALE GENOMIC DNA]</scope>
    <source>
        <strain evidence="4">J115</strain>
    </source>
</reference>